<keyword evidence="3" id="KW-1185">Reference proteome</keyword>
<dbReference type="PANTHER" id="PTHR33164">
    <property type="entry name" value="TRANSCRIPTIONAL REGULATOR, MARR FAMILY"/>
    <property type="match status" value="1"/>
</dbReference>
<dbReference type="InterPro" id="IPR036388">
    <property type="entry name" value="WH-like_DNA-bd_sf"/>
</dbReference>
<dbReference type="PROSITE" id="PS50995">
    <property type="entry name" value="HTH_MARR_2"/>
    <property type="match status" value="1"/>
</dbReference>
<evidence type="ECO:0000313" key="2">
    <source>
        <dbReference type="EMBL" id="SHG80443.1"/>
    </source>
</evidence>
<dbReference type="GO" id="GO:0006950">
    <property type="term" value="P:response to stress"/>
    <property type="evidence" value="ECO:0007669"/>
    <property type="project" value="TreeGrafter"/>
</dbReference>
<organism evidence="2 3">
    <name type="scientific">Streptoalloteichus hindustanus</name>
    <dbReference type="NCBI Taxonomy" id="2017"/>
    <lineage>
        <taxon>Bacteria</taxon>
        <taxon>Bacillati</taxon>
        <taxon>Actinomycetota</taxon>
        <taxon>Actinomycetes</taxon>
        <taxon>Pseudonocardiales</taxon>
        <taxon>Pseudonocardiaceae</taxon>
        <taxon>Streptoalloteichus</taxon>
    </lineage>
</organism>
<reference evidence="2 3" key="1">
    <citation type="submission" date="2016-11" db="EMBL/GenBank/DDBJ databases">
        <authorList>
            <person name="Jaros S."/>
            <person name="Januszkiewicz K."/>
            <person name="Wedrychowicz H."/>
        </authorList>
    </citation>
    <scope>NUCLEOTIDE SEQUENCE [LARGE SCALE GENOMIC DNA]</scope>
    <source>
        <strain evidence="2 3">DSM 44523</strain>
    </source>
</reference>
<dbReference type="InterPro" id="IPR039422">
    <property type="entry name" value="MarR/SlyA-like"/>
</dbReference>
<dbReference type="AlphaFoldDB" id="A0A1M5MUG8"/>
<feature type="domain" description="HTH marR-type" evidence="1">
    <location>
        <begin position="38"/>
        <end position="175"/>
    </location>
</feature>
<keyword evidence="2" id="KW-0238">DNA-binding</keyword>
<name>A0A1M5MUG8_STRHI</name>
<dbReference type="GO" id="GO:0003677">
    <property type="term" value="F:DNA binding"/>
    <property type="evidence" value="ECO:0007669"/>
    <property type="project" value="UniProtKB-KW"/>
</dbReference>
<evidence type="ECO:0000259" key="1">
    <source>
        <dbReference type="PROSITE" id="PS50995"/>
    </source>
</evidence>
<evidence type="ECO:0000313" key="3">
    <source>
        <dbReference type="Proteomes" id="UP000184501"/>
    </source>
</evidence>
<dbReference type="PRINTS" id="PR00598">
    <property type="entry name" value="HTHMARR"/>
</dbReference>
<gene>
    <name evidence="2" type="ORF">SAMN05444320_11439</name>
</gene>
<dbReference type="STRING" id="2017.SAMN05444320_11439"/>
<dbReference type="SUPFAM" id="SSF46785">
    <property type="entry name" value="Winged helix' DNA-binding domain"/>
    <property type="match status" value="1"/>
</dbReference>
<dbReference type="GO" id="GO:0003700">
    <property type="term" value="F:DNA-binding transcription factor activity"/>
    <property type="evidence" value="ECO:0007669"/>
    <property type="project" value="InterPro"/>
</dbReference>
<dbReference type="Gene3D" id="1.10.10.10">
    <property type="entry name" value="Winged helix-like DNA-binding domain superfamily/Winged helix DNA-binding domain"/>
    <property type="match status" value="1"/>
</dbReference>
<dbReference type="InterPro" id="IPR036390">
    <property type="entry name" value="WH_DNA-bd_sf"/>
</dbReference>
<dbReference type="Proteomes" id="UP000184501">
    <property type="component" value="Unassembled WGS sequence"/>
</dbReference>
<proteinExistence type="predicted"/>
<dbReference type="SMART" id="SM00347">
    <property type="entry name" value="HTH_MARR"/>
    <property type="match status" value="1"/>
</dbReference>
<dbReference type="EMBL" id="FQVN01000014">
    <property type="protein sequence ID" value="SHG80443.1"/>
    <property type="molecule type" value="Genomic_DNA"/>
</dbReference>
<sequence length="181" mass="20618">MHGEYVLVQILFMHGWSVKLFPMPTQHRRPVIHLPTPLERRWQALRRLQARIDDAAERALQAQHGLSLSEYLALAALAFSDDHGHLRQQVLAEAIPLNHSSVSRLVGRLERAGLSERYLCEYDRRGVYTQITAQGRELVEVARETYLHALHAVLREAREDAELAPHADHLLSLSNEDGEVS</sequence>
<protein>
    <submittedName>
        <fullName evidence="2">DNA-binding transcriptional regulator, MarR family</fullName>
    </submittedName>
</protein>
<dbReference type="Pfam" id="PF12802">
    <property type="entry name" value="MarR_2"/>
    <property type="match status" value="1"/>
</dbReference>
<dbReference type="PANTHER" id="PTHR33164:SF99">
    <property type="entry name" value="MARR FAMILY REGULATORY PROTEIN"/>
    <property type="match status" value="1"/>
</dbReference>
<dbReference type="InterPro" id="IPR000835">
    <property type="entry name" value="HTH_MarR-typ"/>
</dbReference>
<accession>A0A1M5MUG8</accession>